<dbReference type="OrthoDB" id="3027644at2759"/>
<dbReference type="OMA" id="QIPCAIH"/>
<accession>A0A834YTL9</accession>
<sequence>MAESAVNFVLDRLVPLLELDANMLRGVRRNVEYIRDELQSIRGFIRDADGKEESEEVKAWVNQVRDIAYDIEDTLDEFMLRLAQEHQRHGFLGRDMVSVSLSKAQAQIPCAIHGMIFDGMLFCLRKLSSWALTNPERH</sequence>
<dbReference type="GO" id="GO:0006952">
    <property type="term" value="P:defense response"/>
    <property type="evidence" value="ECO:0007669"/>
    <property type="project" value="UniProtKB-KW"/>
</dbReference>
<protein>
    <recommendedName>
        <fullName evidence="4">Disease resistance N-terminal domain-containing protein</fullName>
    </recommendedName>
</protein>
<dbReference type="GO" id="GO:0000166">
    <property type="term" value="F:nucleotide binding"/>
    <property type="evidence" value="ECO:0007669"/>
    <property type="project" value="UniProtKB-KW"/>
</dbReference>
<gene>
    <name evidence="5" type="ORF">HHK36_020182</name>
</gene>
<proteinExistence type="predicted"/>
<dbReference type="CDD" id="cd14798">
    <property type="entry name" value="RX-CC_like"/>
    <property type="match status" value="1"/>
</dbReference>
<keyword evidence="1" id="KW-0677">Repeat</keyword>
<evidence type="ECO:0000313" key="5">
    <source>
        <dbReference type="EMBL" id="KAF8393980.1"/>
    </source>
</evidence>
<dbReference type="PANTHER" id="PTHR19338">
    <property type="entry name" value="TRANSLOCASE OF INNER MITOCHONDRIAL MEMBRANE 13 HOMOLOG"/>
    <property type="match status" value="1"/>
</dbReference>
<dbReference type="AlphaFoldDB" id="A0A834YTL9"/>
<evidence type="ECO:0000256" key="2">
    <source>
        <dbReference type="ARBA" id="ARBA00022741"/>
    </source>
</evidence>
<evidence type="ECO:0000256" key="1">
    <source>
        <dbReference type="ARBA" id="ARBA00022737"/>
    </source>
</evidence>
<dbReference type="PANTHER" id="PTHR19338:SF32">
    <property type="entry name" value="OS06G0287500 PROTEIN"/>
    <property type="match status" value="1"/>
</dbReference>
<evidence type="ECO:0000256" key="3">
    <source>
        <dbReference type="ARBA" id="ARBA00022821"/>
    </source>
</evidence>
<keyword evidence="6" id="KW-1185">Reference proteome</keyword>
<organism evidence="5 6">
    <name type="scientific">Tetracentron sinense</name>
    <name type="common">Spur-leaf</name>
    <dbReference type="NCBI Taxonomy" id="13715"/>
    <lineage>
        <taxon>Eukaryota</taxon>
        <taxon>Viridiplantae</taxon>
        <taxon>Streptophyta</taxon>
        <taxon>Embryophyta</taxon>
        <taxon>Tracheophyta</taxon>
        <taxon>Spermatophyta</taxon>
        <taxon>Magnoliopsida</taxon>
        <taxon>Trochodendrales</taxon>
        <taxon>Trochodendraceae</taxon>
        <taxon>Tetracentron</taxon>
    </lineage>
</organism>
<dbReference type="EMBL" id="JABCRI010000014">
    <property type="protein sequence ID" value="KAF8393980.1"/>
    <property type="molecule type" value="Genomic_DNA"/>
</dbReference>
<keyword evidence="3" id="KW-0611">Plant defense</keyword>
<comment type="caution">
    <text evidence="5">The sequence shown here is derived from an EMBL/GenBank/DDBJ whole genome shotgun (WGS) entry which is preliminary data.</text>
</comment>
<feature type="domain" description="Disease resistance N-terminal" evidence="4">
    <location>
        <begin position="5"/>
        <end position="91"/>
    </location>
</feature>
<dbReference type="Pfam" id="PF18052">
    <property type="entry name" value="Rx_N"/>
    <property type="match status" value="1"/>
</dbReference>
<dbReference type="Proteomes" id="UP000655225">
    <property type="component" value="Unassembled WGS sequence"/>
</dbReference>
<dbReference type="InterPro" id="IPR038005">
    <property type="entry name" value="RX-like_CC"/>
</dbReference>
<dbReference type="Gene3D" id="1.20.5.4130">
    <property type="match status" value="1"/>
</dbReference>
<dbReference type="InterPro" id="IPR041118">
    <property type="entry name" value="Rx_N"/>
</dbReference>
<keyword evidence="2" id="KW-0547">Nucleotide-binding</keyword>
<reference evidence="5 6" key="1">
    <citation type="submission" date="2020-04" db="EMBL/GenBank/DDBJ databases">
        <title>Plant Genome Project.</title>
        <authorList>
            <person name="Zhang R.-G."/>
        </authorList>
    </citation>
    <scope>NUCLEOTIDE SEQUENCE [LARGE SCALE GENOMIC DNA]</scope>
    <source>
        <strain evidence="5">YNK0</strain>
        <tissue evidence="5">Leaf</tissue>
    </source>
</reference>
<evidence type="ECO:0000313" key="6">
    <source>
        <dbReference type="Proteomes" id="UP000655225"/>
    </source>
</evidence>
<evidence type="ECO:0000259" key="4">
    <source>
        <dbReference type="Pfam" id="PF18052"/>
    </source>
</evidence>
<name>A0A834YTL9_TETSI</name>